<sequence>MKVVWSEQFTDCYAEDPAAEPGRMEAIRDVIRDRVSFVAAQPASEEDIARCHTKSHIDDVRRSGTYDIAALSAGGAIQAAEIGMKEPCFGLIRPPGHHASANSCWGFCYFSNMAIALERLRSEGKISKALVLDIDLHFGDGTVDILDGKGYVTIVNPSSNSPADFIRQVSVALNSESYDMIGISAGFDYAREDWGRLLGESDYTDIGRMVRETARKTGAGFFAILEGGYNHQVLGHNCMALLDGMRED</sequence>
<dbReference type="Proteomes" id="UP000021816">
    <property type="component" value="Unassembled WGS sequence"/>
</dbReference>
<organism evidence="3 4">
    <name type="scientific">Candidatus Accumulibacter appositus</name>
    <dbReference type="NCBI Taxonomy" id="1454003"/>
    <lineage>
        <taxon>Bacteria</taxon>
        <taxon>Pseudomonadati</taxon>
        <taxon>Pseudomonadota</taxon>
        <taxon>Betaproteobacteria</taxon>
        <taxon>Candidatus Accumulibacter</taxon>
    </lineage>
</organism>
<gene>
    <name evidence="3" type="primary">hdaH_2</name>
    <name evidence="3" type="ORF">AW10_02986</name>
</gene>
<protein>
    <submittedName>
        <fullName evidence="3">Histone deacetylase-like amidohydrolase</fullName>
        <ecNumber evidence="3">3.5.1.-</ecNumber>
    </submittedName>
</protein>
<dbReference type="GO" id="GO:0040029">
    <property type="term" value="P:epigenetic regulation of gene expression"/>
    <property type="evidence" value="ECO:0007669"/>
    <property type="project" value="TreeGrafter"/>
</dbReference>
<dbReference type="GO" id="GO:0016787">
    <property type="term" value="F:hydrolase activity"/>
    <property type="evidence" value="ECO:0007669"/>
    <property type="project" value="UniProtKB-KW"/>
</dbReference>
<evidence type="ECO:0000259" key="2">
    <source>
        <dbReference type="Pfam" id="PF00850"/>
    </source>
</evidence>
<evidence type="ECO:0000313" key="3">
    <source>
        <dbReference type="EMBL" id="EXI78634.1"/>
    </source>
</evidence>
<dbReference type="PATRIC" id="fig|1454003.3.peg.3050"/>
<name>A0A011QIG5_9PROT</name>
<dbReference type="InterPro" id="IPR037138">
    <property type="entry name" value="His_deacetylse_dom_sf"/>
</dbReference>
<keyword evidence="3" id="KW-0378">Hydrolase</keyword>
<dbReference type="InterPro" id="IPR000286">
    <property type="entry name" value="HDACs"/>
</dbReference>
<dbReference type="STRING" id="1454003.AW10_02986"/>
<dbReference type="Gene3D" id="3.40.800.20">
    <property type="entry name" value="Histone deacetylase domain"/>
    <property type="match status" value="2"/>
</dbReference>
<dbReference type="EMBL" id="JEMX01000067">
    <property type="protein sequence ID" value="EXI78634.1"/>
    <property type="molecule type" value="Genomic_DNA"/>
</dbReference>
<dbReference type="PANTHER" id="PTHR10625">
    <property type="entry name" value="HISTONE DEACETYLASE HDAC1-RELATED"/>
    <property type="match status" value="1"/>
</dbReference>
<dbReference type="GO" id="GO:0004407">
    <property type="term" value="F:histone deacetylase activity"/>
    <property type="evidence" value="ECO:0007669"/>
    <property type="project" value="TreeGrafter"/>
</dbReference>
<evidence type="ECO:0000313" key="4">
    <source>
        <dbReference type="Proteomes" id="UP000021816"/>
    </source>
</evidence>
<evidence type="ECO:0000256" key="1">
    <source>
        <dbReference type="ARBA" id="ARBA00005947"/>
    </source>
</evidence>
<feature type="domain" description="Histone deacetylase" evidence="2">
    <location>
        <begin position="25"/>
        <end position="153"/>
    </location>
</feature>
<dbReference type="AlphaFoldDB" id="A0A011QIG5"/>
<proteinExistence type="inferred from homology"/>
<dbReference type="PRINTS" id="PR01270">
    <property type="entry name" value="HDASUPER"/>
</dbReference>
<dbReference type="SUPFAM" id="SSF52768">
    <property type="entry name" value="Arginase/deacetylase"/>
    <property type="match status" value="1"/>
</dbReference>
<dbReference type="Pfam" id="PF00850">
    <property type="entry name" value="Hist_deacetyl"/>
    <property type="match status" value="1"/>
</dbReference>
<accession>A0A011QIG5</accession>
<dbReference type="InterPro" id="IPR023696">
    <property type="entry name" value="Ureohydrolase_dom_sf"/>
</dbReference>
<comment type="caution">
    <text evidence="3">The sequence shown here is derived from an EMBL/GenBank/DDBJ whole genome shotgun (WGS) entry which is preliminary data.</text>
</comment>
<dbReference type="InterPro" id="IPR023801">
    <property type="entry name" value="His_deacetylse_dom"/>
</dbReference>
<comment type="similarity">
    <text evidence="1">Belongs to the histone deacetylase family.</text>
</comment>
<reference evidence="3 4" key="1">
    <citation type="submission" date="2014-02" db="EMBL/GenBank/DDBJ databases">
        <title>Expanding our view of genomic diversity in Candidatus Accumulibacter clades.</title>
        <authorList>
            <person name="Skennerton C.T."/>
            <person name="Barr J.J."/>
            <person name="Slater F.R."/>
            <person name="Bond P.L."/>
            <person name="Tyson G.W."/>
        </authorList>
    </citation>
    <scope>NUCLEOTIDE SEQUENCE [LARGE SCALE GENOMIC DNA]</scope>
    <source>
        <strain evidence="4">BA-92</strain>
    </source>
</reference>
<dbReference type="EC" id="3.5.1.-" evidence="3"/>